<keyword evidence="2" id="KW-1185">Reference proteome</keyword>
<name>A0ACC1NH81_9PEZI</name>
<gene>
    <name evidence="1" type="ORF">NUW58_g7416</name>
</gene>
<protein>
    <submittedName>
        <fullName evidence="1">Uncharacterized protein</fullName>
    </submittedName>
</protein>
<reference evidence="1" key="1">
    <citation type="submission" date="2022-10" db="EMBL/GenBank/DDBJ databases">
        <title>Genome Sequence of Xylaria curta.</title>
        <authorList>
            <person name="Buettner E."/>
        </authorList>
    </citation>
    <scope>NUCLEOTIDE SEQUENCE</scope>
    <source>
        <strain evidence="1">Babe10</strain>
    </source>
</reference>
<evidence type="ECO:0000313" key="1">
    <source>
        <dbReference type="EMBL" id="KAJ2978695.1"/>
    </source>
</evidence>
<sequence>MKEDGDPDPITALPKSSDDEAENSPIEKATGNDSYDSDEDYSRRHTGDIRGTTFGKDISSTGTSTRSSKPKIRVPQPYGSKIDSSSSFTRSKRSTEEDWPEEVNQVDRKLEALPQKKKKQPVIKYGSQQNNRRRNVSQSIFPSSKDHPTSSGSQDSALLMSGNKSFHRVQSISPTKSQSPRKQFKAERQTSDFEEPETSKPRFKNIPRHDSSPLSTPGKRRLRHMSPVDESTDNQKPELANLATKGVGNKTATNRPVRRKGPKRRKPASGLIAEEVSERPVFKIPGLEDIDSFDDSGSLDATATPEESQDTSRDYIEAEEVESTTTPTCPMCHQEVDRELLERHSSRGKMNVKQQTAFCRLHKRLSAAKAGTEKGYPNIDWETLQSRCSAHQGFLQDILEGIQASHYRKVLKDKVDSGKNRTLLKSHDNLTPGYYGPRGLQAMTEFIMGTLSDVIRRRAVEDKLISARTYTGYVQTVLVPELTVRLIMEDMSVTEERARDVLEESVEIGELLHEEARDVVKIDRREEDISLDA</sequence>
<dbReference type="Proteomes" id="UP001143856">
    <property type="component" value="Unassembled WGS sequence"/>
</dbReference>
<accession>A0ACC1NH81</accession>
<organism evidence="1 2">
    <name type="scientific">Xylaria curta</name>
    <dbReference type="NCBI Taxonomy" id="42375"/>
    <lineage>
        <taxon>Eukaryota</taxon>
        <taxon>Fungi</taxon>
        <taxon>Dikarya</taxon>
        <taxon>Ascomycota</taxon>
        <taxon>Pezizomycotina</taxon>
        <taxon>Sordariomycetes</taxon>
        <taxon>Xylariomycetidae</taxon>
        <taxon>Xylariales</taxon>
        <taxon>Xylariaceae</taxon>
        <taxon>Xylaria</taxon>
    </lineage>
</organism>
<dbReference type="EMBL" id="JAPDGR010001919">
    <property type="protein sequence ID" value="KAJ2978695.1"/>
    <property type="molecule type" value="Genomic_DNA"/>
</dbReference>
<comment type="caution">
    <text evidence="1">The sequence shown here is derived from an EMBL/GenBank/DDBJ whole genome shotgun (WGS) entry which is preliminary data.</text>
</comment>
<proteinExistence type="predicted"/>
<evidence type="ECO:0000313" key="2">
    <source>
        <dbReference type="Proteomes" id="UP001143856"/>
    </source>
</evidence>